<gene>
    <name evidence="1" type="ORF">FY536_05610</name>
</gene>
<evidence type="ECO:0000313" key="1">
    <source>
        <dbReference type="EMBL" id="QNT64763.1"/>
    </source>
</evidence>
<dbReference type="EMBL" id="CP043431">
    <property type="protein sequence ID" value="QNT64763.1"/>
    <property type="molecule type" value="Genomic_DNA"/>
</dbReference>
<dbReference type="RefSeq" id="WP_104914645.1">
    <property type="nucleotide sequence ID" value="NZ_CP026847.1"/>
</dbReference>
<keyword evidence="2" id="KW-1185">Reference proteome</keyword>
<organism evidence="1 2">
    <name type="scientific">Weissella koreensis</name>
    <dbReference type="NCBI Taxonomy" id="165096"/>
    <lineage>
        <taxon>Bacteria</taxon>
        <taxon>Bacillati</taxon>
        <taxon>Bacillota</taxon>
        <taxon>Bacilli</taxon>
        <taxon>Lactobacillales</taxon>
        <taxon>Lactobacillaceae</taxon>
        <taxon>Weissella</taxon>
    </lineage>
</organism>
<dbReference type="AlphaFoldDB" id="A0A7H1MMS7"/>
<proteinExistence type="predicted"/>
<sequence>MTTSHYKVKTPEQSTKDIISGQVLVINNQTRRIDDLEQSKKKYDEFITTLQSENDTLKYENKGLKTALKFQMTGDK</sequence>
<dbReference type="Proteomes" id="UP000516446">
    <property type="component" value="Chromosome"/>
</dbReference>
<name>A0A7H1MMS7_9LACO</name>
<accession>A0A7H1MMS7</accession>
<protein>
    <submittedName>
        <fullName evidence="1">Uncharacterized protein</fullName>
    </submittedName>
</protein>
<evidence type="ECO:0000313" key="2">
    <source>
        <dbReference type="Proteomes" id="UP000516446"/>
    </source>
</evidence>
<reference evidence="1 2" key="1">
    <citation type="submission" date="2019-08" db="EMBL/GenBank/DDBJ databases">
        <authorList>
            <person name="Chang H.C."/>
            <person name="Mun S.Y."/>
        </authorList>
    </citation>
    <scope>NUCLEOTIDE SEQUENCE [LARGE SCALE GENOMIC DNA]</scope>
    <source>
        <strain evidence="1 2">SK</strain>
    </source>
</reference>